<keyword evidence="7" id="KW-0807">Transducer</keyword>
<dbReference type="GO" id="GO:0004930">
    <property type="term" value="F:G protein-coupled receptor activity"/>
    <property type="evidence" value="ECO:0007669"/>
    <property type="project" value="UniProtKB-KW"/>
</dbReference>
<dbReference type="InterPro" id="IPR017452">
    <property type="entry name" value="GPCR_Rhodpsn_7TM"/>
</dbReference>
<dbReference type="PANTHER" id="PTHR24243">
    <property type="entry name" value="G-PROTEIN COUPLED RECEPTOR"/>
    <property type="match status" value="1"/>
</dbReference>
<keyword evidence="6" id="KW-0675">Receptor</keyword>
<dbReference type="EMBL" id="CAJNRF010009836">
    <property type="protein sequence ID" value="CAF2114253.1"/>
    <property type="molecule type" value="Genomic_DNA"/>
</dbReference>
<evidence type="ECO:0000256" key="4">
    <source>
        <dbReference type="ARBA" id="ARBA00023040"/>
    </source>
</evidence>
<evidence type="ECO:0000256" key="8">
    <source>
        <dbReference type="SAM" id="Phobius"/>
    </source>
</evidence>
<feature type="transmembrane region" description="Helical" evidence="8">
    <location>
        <begin position="15"/>
        <end position="35"/>
    </location>
</feature>
<dbReference type="PANTHER" id="PTHR24243:SF230">
    <property type="entry name" value="G-PROTEIN COUPLED RECEPTORS FAMILY 1 PROFILE DOMAIN-CONTAINING PROTEIN"/>
    <property type="match status" value="1"/>
</dbReference>
<dbReference type="GO" id="GO:0005886">
    <property type="term" value="C:plasma membrane"/>
    <property type="evidence" value="ECO:0007669"/>
    <property type="project" value="TreeGrafter"/>
</dbReference>
<protein>
    <recommendedName>
        <fullName evidence="9">G-protein coupled receptors family 1 profile domain-containing protein</fullName>
    </recommendedName>
</protein>
<dbReference type="SUPFAM" id="SSF81321">
    <property type="entry name" value="Family A G protein-coupled receptor-like"/>
    <property type="match status" value="1"/>
</dbReference>
<evidence type="ECO:0000313" key="11">
    <source>
        <dbReference type="EMBL" id="CAF2215886.1"/>
    </source>
</evidence>
<dbReference type="Gene3D" id="1.20.1070.10">
    <property type="entry name" value="Rhodopsin 7-helix transmembrane proteins"/>
    <property type="match status" value="1"/>
</dbReference>
<accession>A0A816ZIN1</accession>
<dbReference type="Proteomes" id="UP000663887">
    <property type="component" value="Unassembled WGS sequence"/>
</dbReference>
<name>A0A816ZIN1_9BILA</name>
<dbReference type="PROSITE" id="PS50262">
    <property type="entry name" value="G_PROTEIN_RECEP_F1_2"/>
    <property type="match status" value="1"/>
</dbReference>
<dbReference type="AlphaFoldDB" id="A0A816ZIN1"/>
<evidence type="ECO:0000259" key="9">
    <source>
        <dbReference type="PROSITE" id="PS50262"/>
    </source>
</evidence>
<dbReference type="PRINTS" id="PR00237">
    <property type="entry name" value="GPCRRHODOPSN"/>
</dbReference>
<comment type="subcellular location">
    <subcellularLocation>
        <location evidence="1">Membrane</location>
        <topology evidence="1">Multi-pass membrane protein</topology>
    </subcellularLocation>
</comment>
<keyword evidence="3 8" id="KW-1133">Transmembrane helix</keyword>
<keyword evidence="5 8" id="KW-0472">Membrane</keyword>
<sequence length="316" mass="36104">MADAPLIFAEEMTRISIPMIIFLSVLGNGLNIVILTRSAFTHHASSLYFLVMAINNLFYSTVLPVINLLSDRYNISPSEHSNIVCKLISYLLNLCPNISVYLIVFASVDRFCASSSNAQRRKFSSLRIARLVIILLISLLTLLYLSTLTTFDLRQSDELGCVPHIDTVFQQTLMIMGEVMFAIIAPFMMIVFDLLTIDNVNQLQIIPAVAIHRRTEIQLMRMLLLQLVVHLILILPFCSVFLILSLPIEIRFTSLFDFLFIIFQLPFYLSFVTPFFIYILSGLIYRNELIRLLRITFHVPCSGRVDIMINTILPTQ</sequence>
<evidence type="ECO:0000256" key="6">
    <source>
        <dbReference type="ARBA" id="ARBA00023170"/>
    </source>
</evidence>
<feature type="transmembrane region" description="Helical" evidence="8">
    <location>
        <begin position="173"/>
        <end position="195"/>
    </location>
</feature>
<evidence type="ECO:0000256" key="2">
    <source>
        <dbReference type="ARBA" id="ARBA00022692"/>
    </source>
</evidence>
<evidence type="ECO:0000313" key="12">
    <source>
        <dbReference type="Proteomes" id="UP000663887"/>
    </source>
</evidence>
<comment type="caution">
    <text evidence="11">The sequence shown here is derived from an EMBL/GenBank/DDBJ whole genome shotgun (WGS) entry which is preliminary data.</text>
</comment>
<reference evidence="11" key="1">
    <citation type="submission" date="2021-02" db="EMBL/GenBank/DDBJ databases">
        <authorList>
            <person name="Nowell W R."/>
        </authorList>
    </citation>
    <scope>NUCLEOTIDE SEQUENCE</scope>
</reference>
<evidence type="ECO:0000256" key="7">
    <source>
        <dbReference type="ARBA" id="ARBA00023224"/>
    </source>
</evidence>
<feature type="transmembrane region" description="Helical" evidence="8">
    <location>
        <begin position="258"/>
        <end position="285"/>
    </location>
</feature>
<organism evidence="11 12">
    <name type="scientific">Rotaria magnacalcarata</name>
    <dbReference type="NCBI Taxonomy" id="392030"/>
    <lineage>
        <taxon>Eukaryota</taxon>
        <taxon>Metazoa</taxon>
        <taxon>Spiralia</taxon>
        <taxon>Gnathifera</taxon>
        <taxon>Rotifera</taxon>
        <taxon>Eurotatoria</taxon>
        <taxon>Bdelloidea</taxon>
        <taxon>Philodinida</taxon>
        <taxon>Philodinidae</taxon>
        <taxon>Rotaria</taxon>
    </lineage>
</organism>
<evidence type="ECO:0000256" key="1">
    <source>
        <dbReference type="ARBA" id="ARBA00004141"/>
    </source>
</evidence>
<dbReference type="Pfam" id="PF00001">
    <property type="entry name" value="7tm_1"/>
    <property type="match status" value="1"/>
</dbReference>
<proteinExistence type="predicted"/>
<feature type="transmembrane region" description="Helical" evidence="8">
    <location>
        <begin position="223"/>
        <end position="246"/>
    </location>
</feature>
<feature type="domain" description="G-protein coupled receptors family 1 profile" evidence="9">
    <location>
        <begin position="27"/>
        <end position="278"/>
    </location>
</feature>
<dbReference type="InterPro" id="IPR000276">
    <property type="entry name" value="GPCR_Rhodpsn"/>
</dbReference>
<gene>
    <name evidence="10" type="ORF">WKI299_LOCUS22883</name>
    <name evidence="11" type="ORF">XDN619_LOCUS33537</name>
</gene>
<feature type="transmembrane region" description="Helical" evidence="8">
    <location>
        <begin position="87"/>
        <end position="108"/>
    </location>
</feature>
<dbReference type="Proteomes" id="UP000663856">
    <property type="component" value="Unassembled WGS sequence"/>
</dbReference>
<evidence type="ECO:0000256" key="3">
    <source>
        <dbReference type="ARBA" id="ARBA00022989"/>
    </source>
</evidence>
<evidence type="ECO:0000313" key="10">
    <source>
        <dbReference type="EMBL" id="CAF2114253.1"/>
    </source>
</evidence>
<keyword evidence="2 8" id="KW-0812">Transmembrane</keyword>
<feature type="transmembrane region" description="Helical" evidence="8">
    <location>
        <begin position="128"/>
        <end position="146"/>
    </location>
</feature>
<keyword evidence="4" id="KW-0297">G-protein coupled receptor</keyword>
<dbReference type="EMBL" id="CAJNRG010017054">
    <property type="protein sequence ID" value="CAF2215886.1"/>
    <property type="molecule type" value="Genomic_DNA"/>
</dbReference>
<evidence type="ECO:0000256" key="5">
    <source>
        <dbReference type="ARBA" id="ARBA00023136"/>
    </source>
</evidence>
<feature type="transmembrane region" description="Helical" evidence="8">
    <location>
        <begin position="47"/>
        <end position="67"/>
    </location>
</feature>